<keyword evidence="1" id="KW-1133">Transmembrane helix</keyword>
<keyword evidence="1" id="KW-0812">Transmembrane</keyword>
<evidence type="ECO:0000256" key="1">
    <source>
        <dbReference type="SAM" id="Phobius"/>
    </source>
</evidence>
<name>A0ABD6A4M7_9EURY</name>
<feature type="transmembrane region" description="Helical" evidence="1">
    <location>
        <begin position="102"/>
        <end position="130"/>
    </location>
</feature>
<dbReference type="InterPro" id="IPR025098">
    <property type="entry name" value="DUF4013"/>
</dbReference>
<feature type="transmembrane region" description="Helical" evidence="1">
    <location>
        <begin position="184"/>
        <end position="206"/>
    </location>
</feature>
<dbReference type="Proteomes" id="UP001596547">
    <property type="component" value="Unassembled WGS sequence"/>
</dbReference>
<comment type="caution">
    <text evidence="2">The sequence shown here is derived from an EMBL/GenBank/DDBJ whole genome shotgun (WGS) entry which is preliminary data.</text>
</comment>
<feature type="transmembrane region" description="Helical" evidence="1">
    <location>
        <begin position="151"/>
        <end position="172"/>
    </location>
</feature>
<dbReference type="GeneID" id="79314206"/>
<gene>
    <name evidence="2" type="ORF">ACFQPE_00340</name>
</gene>
<dbReference type="Pfam" id="PF13197">
    <property type="entry name" value="DUF4013"/>
    <property type="match status" value="1"/>
</dbReference>
<sequence>MITEALTYLRRSDSAVRTVLIGTVLSFLSFLVIPAFLVAGYTVRVVRAALTDDEPPVFDEWRNLFTDGLKAFLIGVGYFAIPVVFVVVAVGADLVVANVSGLAGGILGAILAVVGIVLVLALWYVFPVGLARFARTGRMGSAFQFSEIRPVALTSTYAVAWLLALVVGVAAGSVSNLLFDLSLLGVQVLLGLAITFYAGVVTAYLYGRGVGEATPIEPAPEEPTGRPAA</sequence>
<feature type="transmembrane region" description="Helical" evidence="1">
    <location>
        <begin position="71"/>
        <end position="96"/>
    </location>
</feature>
<dbReference type="AlphaFoldDB" id="A0ABD6A4M7"/>
<dbReference type="EMBL" id="JBHTBF010000001">
    <property type="protein sequence ID" value="MFC7315247.1"/>
    <property type="molecule type" value="Genomic_DNA"/>
</dbReference>
<keyword evidence="3" id="KW-1185">Reference proteome</keyword>
<dbReference type="RefSeq" id="WP_276304653.1">
    <property type="nucleotide sequence ID" value="NZ_CP119992.1"/>
</dbReference>
<evidence type="ECO:0000313" key="2">
    <source>
        <dbReference type="EMBL" id="MFC7315247.1"/>
    </source>
</evidence>
<organism evidence="2 3">
    <name type="scientific">Halomarina halobia</name>
    <dbReference type="NCBI Taxonomy" id="3033386"/>
    <lineage>
        <taxon>Archaea</taxon>
        <taxon>Methanobacteriati</taxon>
        <taxon>Methanobacteriota</taxon>
        <taxon>Stenosarchaea group</taxon>
        <taxon>Halobacteria</taxon>
        <taxon>Halobacteriales</taxon>
        <taxon>Natronomonadaceae</taxon>
        <taxon>Halomarina</taxon>
    </lineage>
</organism>
<accession>A0ABD6A4M7</accession>
<keyword evidence="1" id="KW-0472">Membrane</keyword>
<evidence type="ECO:0000313" key="3">
    <source>
        <dbReference type="Proteomes" id="UP001596547"/>
    </source>
</evidence>
<proteinExistence type="predicted"/>
<protein>
    <submittedName>
        <fullName evidence="2">DUF4013 domain-containing protein</fullName>
    </submittedName>
</protein>
<feature type="transmembrane region" description="Helical" evidence="1">
    <location>
        <begin position="20"/>
        <end position="43"/>
    </location>
</feature>
<reference evidence="2 3" key="1">
    <citation type="journal article" date="2019" name="Int. J. Syst. Evol. Microbiol.">
        <title>The Global Catalogue of Microorganisms (GCM) 10K type strain sequencing project: providing services to taxonomists for standard genome sequencing and annotation.</title>
        <authorList>
            <consortium name="The Broad Institute Genomics Platform"/>
            <consortium name="The Broad Institute Genome Sequencing Center for Infectious Disease"/>
            <person name="Wu L."/>
            <person name="Ma J."/>
        </authorList>
    </citation>
    <scope>NUCLEOTIDE SEQUENCE [LARGE SCALE GENOMIC DNA]</scope>
    <source>
        <strain evidence="2 3">PSR21</strain>
    </source>
</reference>